<feature type="region of interest" description="Disordered" evidence="1">
    <location>
        <begin position="63"/>
        <end position="219"/>
    </location>
</feature>
<organism evidence="3">
    <name type="scientific">Schizophyllum commune (strain H4-8 / FGSC 9210)</name>
    <name type="common">Split gill fungus</name>
    <dbReference type="NCBI Taxonomy" id="578458"/>
    <lineage>
        <taxon>Eukaryota</taxon>
        <taxon>Fungi</taxon>
        <taxon>Dikarya</taxon>
        <taxon>Basidiomycota</taxon>
        <taxon>Agaricomycotina</taxon>
        <taxon>Agaricomycetes</taxon>
        <taxon>Agaricomycetidae</taxon>
        <taxon>Agaricales</taxon>
        <taxon>Schizophyllaceae</taxon>
        <taxon>Schizophyllum</taxon>
    </lineage>
</organism>
<evidence type="ECO:0000313" key="2">
    <source>
        <dbReference type="EMBL" id="EFJ02286.1"/>
    </source>
</evidence>
<dbReference type="GeneID" id="9589863"/>
<evidence type="ECO:0000256" key="1">
    <source>
        <dbReference type="SAM" id="MobiDB-lite"/>
    </source>
</evidence>
<dbReference type="EMBL" id="GL377302">
    <property type="protein sequence ID" value="EFJ02286.1"/>
    <property type="molecule type" value="Genomic_DNA"/>
</dbReference>
<feature type="compositionally biased region" description="Acidic residues" evidence="1">
    <location>
        <begin position="184"/>
        <end position="219"/>
    </location>
</feature>
<feature type="region of interest" description="Disordered" evidence="1">
    <location>
        <begin position="1"/>
        <end position="48"/>
    </location>
</feature>
<gene>
    <name evidence="2" type="ORF">SCHCODRAFT_231320</name>
</gene>
<feature type="compositionally biased region" description="Basic residues" evidence="1">
    <location>
        <begin position="37"/>
        <end position="47"/>
    </location>
</feature>
<dbReference type="InParanoid" id="D8PP43"/>
<dbReference type="OrthoDB" id="10382874at2759"/>
<proteinExistence type="predicted"/>
<dbReference type="AlphaFoldDB" id="D8PP43"/>
<dbReference type="OMA" id="PGITEWL"/>
<reference evidence="2 3" key="1">
    <citation type="journal article" date="2010" name="Nat. Biotechnol.">
        <title>Genome sequence of the model mushroom Schizophyllum commune.</title>
        <authorList>
            <person name="Ohm R.A."/>
            <person name="de Jong J.F."/>
            <person name="Lugones L.G."/>
            <person name="Aerts A."/>
            <person name="Kothe E."/>
            <person name="Stajich J.E."/>
            <person name="de Vries R.P."/>
            <person name="Record E."/>
            <person name="Levasseur A."/>
            <person name="Baker S.E."/>
            <person name="Bartholomew K.A."/>
            <person name="Coutinho P.M."/>
            <person name="Erdmann S."/>
            <person name="Fowler T.J."/>
            <person name="Gathman A.C."/>
            <person name="Lombard V."/>
            <person name="Henrissat B."/>
            <person name="Knabe N."/>
            <person name="Kuees U."/>
            <person name="Lilly W.W."/>
            <person name="Lindquist E."/>
            <person name="Lucas S."/>
            <person name="Magnuson J.K."/>
            <person name="Piumi F."/>
            <person name="Raudaskoski M."/>
            <person name="Salamov A."/>
            <person name="Schmutz J."/>
            <person name="Schwarze F.W.M.R."/>
            <person name="vanKuyk P.A."/>
            <person name="Horton J.S."/>
            <person name="Grigoriev I.V."/>
            <person name="Woesten H.A.B."/>
        </authorList>
    </citation>
    <scope>NUCLEOTIDE SEQUENCE [LARGE SCALE GENOMIC DNA]</scope>
    <source>
        <strain evidence="3">H4-8 / FGSC 9210</strain>
    </source>
</reference>
<dbReference type="KEGG" id="scm:SCHCO_02744712"/>
<protein>
    <submittedName>
        <fullName evidence="2">Uncharacterized protein</fullName>
    </submittedName>
</protein>
<sequence length="219" mass="24028">MAFSSPTKSQPYSLGPDNTPVGREIDMWRRLISPEKPKKKNNAAPRKRIGEYAEHKAWFEQRFGQRIVSNVDTNSNELGRVEPTSNKEEDTEGLGNDIEGDCDQSSDLEDTALPGSDDTVTDVHRRAPSLSGTLEDVDNDPTSDVVNSSDDDDSGYDTPKYAAPSVHSRCNVDSGYDNGKSDASEDSDDEEESDSSGNSDEEKEFDSSEDSDSNDEESD</sequence>
<feature type="compositionally biased region" description="Basic and acidic residues" evidence="1">
    <location>
        <begin position="23"/>
        <end position="36"/>
    </location>
</feature>
<evidence type="ECO:0000313" key="3">
    <source>
        <dbReference type="Proteomes" id="UP000007431"/>
    </source>
</evidence>
<keyword evidence="3" id="KW-1185">Reference proteome</keyword>
<feature type="compositionally biased region" description="Polar residues" evidence="1">
    <location>
        <begin position="67"/>
        <end position="77"/>
    </location>
</feature>
<name>D8PP43_SCHCM</name>
<feature type="compositionally biased region" description="Polar residues" evidence="1">
    <location>
        <begin position="1"/>
        <end position="12"/>
    </location>
</feature>
<dbReference type="HOGENOM" id="CLU_1262174_0_0_1"/>
<accession>D8PP43</accession>
<dbReference type="VEuPathDB" id="FungiDB:SCHCODRAFT_02744712"/>
<dbReference type="RefSeq" id="XP_003037188.1">
    <property type="nucleotide sequence ID" value="XM_003037142.1"/>
</dbReference>
<feature type="compositionally biased region" description="Acidic residues" evidence="1">
    <location>
        <begin position="98"/>
        <end position="110"/>
    </location>
</feature>
<dbReference type="Proteomes" id="UP000007431">
    <property type="component" value="Unassembled WGS sequence"/>
</dbReference>